<proteinExistence type="predicted"/>
<protein>
    <submittedName>
        <fullName evidence="1">Uncharacterized protein</fullName>
    </submittedName>
</protein>
<keyword evidence="2" id="KW-1185">Reference proteome</keyword>
<accession>A0A3S2MLC5</accession>
<reference evidence="1 2" key="2">
    <citation type="submission" date="2019-01" db="EMBL/GenBank/DDBJ databases">
        <title>A chromosome length genome reference of the Java medaka (oryzias javanicus).</title>
        <authorList>
            <person name="Herpin A."/>
            <person name="Takehana Y."/>
            <person name="Naruse K."/>
            <person name="Ansai S."/>
            <person name="Kawaguchi M."/>
        </authorList>
    </citation>
    <scope>NUCLEOTIDE SEQUENCE [LARGE SCALE GENOMIC DNA]</scope>
    <source>
        <strain evidence="1">RS831</strain>
        <tissue evidence="1">Whole body</tissue>
    </source>
</reference>
<organism evidence="1 2">
    <name type="scientific">Oryzias javanicus</name>
    <name type="common">Javanese ricefish</name>
    <name type="synonym">Aplocheilus javanicus</name>
    <dbReference type="NCBI Taxonomy" id="123683"/>
    <lineage>
        <taxon>Eukaryota</taxon>
        <taxon>Metazoa</taxon>
        <taxon>Chordata</taxon>
        <taxon>Craniata</taxon>
        <taxon>Vertebrata</taxon>
        <taxon>Euteleostomi</taxon>
        <taxon>Actinopterygii</taxon>
        <taxon>Neopterygii</taxon>
        <taxon>Teleostei</taxon>
        <taxon>Neoteleostei</taxon>
        <taxon>Acanthomorphata</taxon>
        <taxon>Ovalentaria</taxon>
        <taxon>Atherinomorphae</taxon>
        <taxon>Beloniformes</taxon>
        <taxon>Adrianichthyidae</taxon>
        <taxon>Oryziinae</taxon>
        <taxon>Oryzias</taxon>
    </lineage>
</organism>
<name>A0A3S2MLC5_ORYJA</name>
<reference evidence="1 2" key="1">
    <citation type="submission" date="2018-11" db="EMBL/GenBank/DDBJ databases">
        <authorList>
            <person name="Lopez-Roques C."/>
            <person name="Donnadieu C."/>
            <person name="Bouchez O."/>
            <person name="Klopp C."/>
            <person name="Cabau C."/>
            <person name="Zahm M."/>
        </authorList>
    </citation>
    <scope>NUCLEOTIDE SEQUENCE [LARGE SCALE GENOMIC DNA]</scope>
    <source>
        <strain evidence="1">RS831</strain>
        <tissue evidence="1">Whole body</tissue>
    </source>
</reference>
<dbReference type="EMBL" id="CM012453">
    <property type="protein sequence ID" value="RVE62003.1"/>
    <property type="molecule type" value="Genomic_DNA"/>
</dbReference>
<dbReference type="Proteomes" id="UP000283210">
    <property type="component" value="Chromosome 17"/>
</dbReference>
<evidence type="ECO:0000313" key="1">
    <source>
        <dbReference type="EMBL" id="RVE62003.1"/>
    </source>
</evidence>
<gene>
    <name evidence="1" type="ORF">OJAV_G00173020</name>
</gene>
<dbReference type="AlphaFoldDB" id="A0A3S2MLC5"/>
<evidence type="ECO:0000313" key="2">
    <source>
        <dbReference type="Proteomes" id="UP000283210"/>
    </source>
</evidence>
<dbReference type="OrthoDB" id="10641366at2759"/>
<sequence length="79" mass="8379">MARGQLNEDKPVQCESNPTGVNGVVVYDDVSYPILSVQAACVVDVAGASRWIADGGRIDNVGLVLQMLLLLMICTTLNS</sequence>